<dbReference type="Pfam" id="PF01467">
    <property type="entry name" value="CTP_transf_like"/>
    <property type="match status" value="1"/>
</dbReference>
<gene>
    <name evidence="2" type="ORF">Tbon_03600</name>
</gene>
<sequence>MDHGRLADAIARLDRAAAPAAERFDAREPLAGPIAFLPAAFNPPTVAHLRLLERAAEAVSAAPAALLTTRNVDKGVTGAPLHARIEMLLAARRDGYRHAVLAANTARIIDQVAALEAAFPAADPTPVVGFDTLVRLFDPRYYTSMTSELDRFFERRRVIAANRGPHALEAVAEWLRTNAREYEHRVILVELDPEAAAISSTRARELAAAGILPDLVPPAVRAILAERPYYRAPAGPT</sequence>
<evidence type="ECO:0000313" key="3">
    <source>
        <dbReference type="Proteomes" id="UP000326331"/>
    </source>
</evidence>
<dbReference type="InterPro" id="IPR014729">
    <property type="entry name" value="Rossmann-like_a/b/a_fold"/>
</dbReference>
<dbReference type="PANTHER" id="PTHR31285:SF0">
    <property type="entry name" value="NICOTINAMIDE MONONUCLEOTIDE ADENYLYLTRANSFERASE"/>
    <property type="match status" value="1"/>
</dbReference>
<proteinExistence type="predicted"/>
<dbReference type="Proteomes" id="UP000326331">
    <property type="component" value="Chromosome"/>
</dbReference>
<evidence type="ECO:0000259" key="1">
    <source>
        <dbReference type="Pfam" id="PF01467"/>
    </source>
</evidence>
<accession>A0ABX6BZM7</accession>
<dbReference type="InterPro" id="IPR004821">
    <property type="entry name" value="Cyt_trans-like"/>
</dbReference>
<evidence type="ECO:0000313" key="2">
    <source>
        <dbReference type="EMBL" id="QFG02413.1"/>
    </source>
</evidence>
<feature type="domain" description="Cytidyltransferase-like" evidence="1">
    <location>
        <begin position="40"/>
        <end position="205"/>
    </location>
</feature>
<keyword evidence="3" id="KW-1185">Reference proteome</keyword>
<dbReference type="PANTHER" id="PTHR31285">
    <property type="entry name" value="NICOTINAMIDE MONONUCLEOTIDE ADENYLYLTRANSFERASE"/>
    <property type="match status" value="1"/>
</dbReference>
<protein>
    <recommendedName>
        <fullName evidence="1">Cytidyltransferase-like domain-containing protein</fullName>
    </recommendedName>
</protein>
<dbReference type="EMBL" id="CP042829">
    <property type="protein sequence ID" value="QFG02413.1"/>
    <property type="molecule type" value="Genomic_DNA"/>
</dbReference>
<reference evidence="2 3" key="2">
    <citation type="submission" date="2019-10" db="EMBL/GenBank/DDBJ databases">
        <title>Thermopilla bonchosmolovskayae gen. nov., sp. nov., a moderately thermophilic Chloroflexi bacterium from a Chukotka hot spring (Arctic, Russia), representing a novel classis Thermopillaia, which include previously uncultivated lineage OLB14.</title>
        <authorList>
            <person name="Kochetkova T.V."/>
            <person name="Zayulina K.S."/>
            <person name="Zhigarkov V.S."/>
            <person name="Minaev N.V."/>
            <person name="Novikov A."/>
            <person name="Toshchakov S.V."/>
            <person name="Elcheninov A.G."/>
            <person name="Kublanov I.V."/>
        </authorList>
    </citation>
    <scope>NUCLEOTIDE SEQUENCE [LARGE SCALE GENOMIC DNA]</scope>
    <source>
        <strain evidence="2 3">3753O</strain>
    </source>
</reference>
<reference evidence="2 3" key="1">
    <citation type="submission" date="2019-08" db="EMBL/GenBank/DDBJ databases">
        <authorList>
            <person name="Toschakov S.V."/>
        </authorList>
    </citation>
    <scope>NUCLEOTIDE SEQUENCE [LARGE SCALE GENOMIC DNA]</scope>
    <source>
        <strain evidence="2 3">3753O</strain>
    </source>
</reference>
<dbReference type="SUPFAM" id="SSF52374">
    <property type="entry name" value="Nucleotidylyl transferase"/>
    <property type="match status" value="1"/>
</dbReference>
<organism evidence="2 3">
    <name type="scientific">Tepidiforma bonchosmolovskayae</name>
    <dbReference type="NCBI Taxonomy" id="2601677"/>
    <lineage>
        <taxon>Bacteria</taxon>
        <taxon>Bacillati</taxon>
        <taxon>Chloroflexota</taxon>
        <taxon>Tepidiformia</taxon>
        <taxon>Tepidiformales</taxon>
        <taxon>Tepidiformaceae</taxon>
        <taxon>Tepidiforma</taxon>
    </lineage>
</organism>
<dbReference type="RefSeq" id="WP_158066343.1">
    <property type="nucleotide sequence ID" value="NZ_CP042829.1"/>
</dbReference>
<dbReference type="Gene3D" id="3.40.50.620">
    <property type="entry name" value="HUPs"/>
    <property type="match status" value="1"/>
</dbReference>
<name>A0ABX6BZM7_9CHLR</name>